<organism evidence="2">
    <name type="scientific">Siphoviridae sp. ctHip2</name>
    <dbReference type="NCBI Taxonomy" id="2827830"/>
    <lineage>
        <taxon>Viruses</taxon>
        <taxon>Duplodnaviria</taxon>
        <taxon>Heunggongvirae</taxon>
        <taxon>Uroviricota</taxon>
        <taxon>Caudoviricetes</taxon>
    </lineage>
</organism>
<feature type="coiled-coil region" evidence="1">
    <location>
        <begin position="141"/>
        <end position="175"/>
    </location>
</feature>
<reference evidence="2" key="1">
    <citation type="journal article" date="2021" name="Proc. Natl. Acad. Sci. U.S.A.">
        <title>A Catalog of Tens of Thousands of Viruses from Human Metagenomes Reveals Hidden Associations with Chronic Diseases.</title>
        <authorList>
            <person name="Tisza M.J."/>
            <person name="Buck C.B."/>
        </authorList>
    </citation>
    <scope>NUCLEOTIDE SEQUENCE</scope>
    <source>
        <strain evidence="2">CtHip2</strain>
    </source>
</reference>
<accession>A0A8S5RVS9</accession>
<sequence>MKKYTKKIIIGLLASTALFGSVAYSEEIQTVAVDTLNFVTNTKVATEEDVIKAKDTINELNLTKEYKESTKDSIKVRMPEDEVYNIVKTAKTESENNSKVENNKASELVDKYNSSKTEYNYRTAKDYIATIFDSSEQKTLLEKLDKSYKDEQKRIEEEKKKQEEAEAQARRNNIQFGSNGLLVEHSSDNAERVITLLLAIPNHKNGSAYHAQIDPIIDQLSAAEAVHVIHRIEGAGFGQTADGLAGVDSPATHRAFVERQVNGRREFGGSIHQLLKLWGTFDYGGY</sequence>
<evidence type="ECO:0000313" key="2">
    <source>
        <dbReference type="EMBL" id="DAF42869.1"/>
    </source>
</evidence>
<evidence type="ECO:0000256" key="1">
    <source>
        <dbReference type="SAM" id="Coils"/>
    </source>
</evidence>
<proteinExistence type="predicted"/>
<name>A0A8S5RVS9_9CAUD</name>
<protein>
    <submittedName>
        <fullName evidence="2">Uncharacterized protein</fullName>
    </submittedName>
</protein>
<keyword evidence="1" id="KW-0175">Coiled coil</keyword>
<dbReference type="EMBL" id="BK032497">
    <property type="protein sequence ID" value="DAF42869.1"/>
    <property type="molecule type" value="Genomic_DNA"/>
</dbReference>